<dbReference type="AlphaFoldDB" id="A0A2Z6RF69"/>
<name>A0A2Z6RF69_9GLOM</name>
<organism evidence="2 3">
    <name type="scientific">Rhizophagus clarus</name>
    <dbReference type="NCBI Taxonomy" id="94130"/>
    <lineage>
        <taxon>Eukaryota</taxon>
        <taxon>Fungi</taxon>
        <taxon>Fungi incertae sedis</taxon>
        <taxon>Mucoromycota</taxon>
        <taxon>Glomeromycotina</taxon>
        <taxon>Glomeromycetes</taxon>
        <taxon>Glomerales</taxon>
        <taxon>Glomeraceae</taxon>
        <taxon>Rhizophagus</taxon>
    </lineage>
</organism>
<reference evidence="2 3" key="1">
    <citation type="submission" date="2017-11" db="EMBL/GenBank/DDBJ databases">
        <title>The genome of Rhizophagus clarus HR1 reveals common genetic basis of auxotrophy among arbuscular mycorrhizal fungi.</title>
        <authorList>
            <person name="Kobayashi Y."/>
        </authorList>
    </citation>
    <scope>NUCLEOTIDE SEQUENCE [LARGE SCALE GENOMIC DNA]</scope>
    <source>
        <strain evidence="2 3">HR1</strain>
    </source>
</reference>
<accession>A0A2Z6RF69</accession>
<evidence type="ECO:0000256" key="1">
    <source>
        <dbReference type="SAM" id="MobiDB-lite"/>
    </source>
</evidence>
<dbReference type="EMBL" id="BEXD01000923">
    <property type="protein sequence ID" value="GBB91138.1"/>
    <property type="molecule type" value="Genomic_DNA"/>
</dbReference>
<dbReference type="Proteomes" id="UP000247702">
    <property type="component" value="Unassembled WGS sequence"/>
</dbReference>
<sequence>MLLVFQKLENKEKFLCSKSEDKSSSTDADNRKLGKGANDDKGTNNTDSKNTDNGEGVNTDKNGKEANTDSKDGEETSIKNNKG</sequence>
<gene>
    <name evidence="2" type="ORF">RclHR1_18290001</name>
</gene>
<feature type="compositionally biased region" description="Basic and acidic residues" evidence="1">
    <location>
        <begin position="8"/>
        <end position="42"/>
    </location>
</feature>
<protein>
    <submittedName>
        <fullName evidence="2">Uncharacterized protein</fullName>
    </submittedName>
</protein>
<feature type="compositionally biased region" description="Basic and acidic residues" evidence="1">
    <location>
        <begin position="61"/>
        <end position="77"/>
    </location>
</feature>
<keyword evidence="3" id="KW-1185">Reference proteome</keyword>
<feature type="region of interest" description="Disordered" evidence="1">
    <location>
        <begin position="1"/>
        <end position="83"/>
    </location>
</feature>
<evidence type="ECO:0000313" key="2">
    <source>
        <dbReference type="EMBL" id="GBB91138.1"/>
    </source>
</evidence>
<evidence type="ECO:0000313" key="3">
    <source>
        <dbReference type="Proteomes" id="UP000247702"/>
    </source>
</evidence>
<proteinExistence type="predicted"/>
<feature type="compositionally biased region" description="Polar residues" evidence="1">
    <location>
        <begin position="43"/>
        <end position="53"/>
    </location>
</feature>
<comment type="caution">
    <text evidence="2">The sequence shown here is derived from an EMBL/GenBank/DDBJ whole genome shotgun (WGS) entry which is preliminary data.</text>
</comment>